<dbReference type="AlphaFoldDB" id="A0A438CAB6"/>
<evidence type="ECO:0000313" key="5">
    <source>
        <dbReference type="Proteomes" id="UP000288805"/>
    </source>
</evidence>
<evidence type="ECO:0000313" key="4">
    <source>
        <dbReference type="EMBL" id="RVW20203.1"/>
    </source>
</evidence>
<proteinExistence type="predicted"/>
<evidence type="ECO:0000256" key="1">
    <source>
        <dbReference type="SAM" id="MobiDB-lite"/>
    </source>
</evidence>
<feature type="compositionally biased region" description="Low complexity" evidence="1">
    <location>
        <begin position="426"/>
        <end position="435"/>
    </location>
</feature>
<dbReference type="Pfam" id="PF07727">
    <property type="entry name" value="RVT_2"/>
    <property type="match status" value="1"/>
</dbReference>
<name>A0A438CAB6_VITVI</name>
<sequence length="510" mass="58584">MHNDGNSVAEHLSNFQGLLNELSTMKLELDDKDSTWVVDTTASFHIIAHKDFFFSHTGDSFGWVRMGNGAKCEIVGMGDVELETSIRCKLVMKYVRHVPEMHFSLISVRKLDDEGYHSHLGESKWKFTKGSLVLARGKKNNTFYKIEARLVKGEVNIVENEAFTKLWHKWLGLISENGLQVLVIKKLLPVKGKLCKKNKLDTIDINDESTVDEVEENLIVENDGLKQQQEQATSELPIETQLRRSTRERQPSRRDEILHKNNTYELMELPKGKRALKNKWVLKRKLEPNKSQPSMNLKIEQLDVKTTFLHDDLRRKYIWSNQKGLQSKQGTLSVSIEEELVWSKQALRQWYKKFDSFMVEHGYDRIASDHCAFVKKFSNGEFIILSLYVDDMLIVDRDTERYIEKVLDKFNMGKAKPMSSPLGSHLKLSSKQSPSSEKEKEEMQKVPYASTVGSLMYAMVCTRPDIAHAIGVVSRGSSVMAIKVVEMCCFVDHERLSILLSLKLARSYYG</sequence>
<evidence type="ECO:0000259" key="3">
    <source>
        <dbReference type="Pfam" id="PF22936"/>
    </source>
</evidence>
<organism evidence="4 5">
    <name type="scientific">Vitis vinifera</name>
    <name type="common">Grape</name>
    <dbReference type="NCBI Taxonomy" id="29760"/>
    <lineage>
        <taxon>Eukaryota</taxon>
        <taxon>Viridiplantae</taxon>
        <taxon>Streptophyta</taxon>
        <taxon>Embryophyta</taxon>
        <taxon>Tracheophyta</taxon>
        <taxon>Spermatophyta</taxon>
        <taxon>Magnoliopsida</taxon>
        <taxon>eudicotyledons</taxon>
        <taxon>Gunneridae</taxon>
        <taxon>Pentapetalae</taxon>
        <taxon>rosids</taxon>
        <taxon>Vitales</taxon>
        <taxon>Vitaceae</taxon>
        <taxon>Viteae</taxon>
        <taxon>Vitis</taxon>
    </lineage>
</organism>
<reference evidence="4 5" key="1">
    <citation type="journal article" date="2018" name="PLoS Genet.">
        <title>Population sequencing reveals clonal diversity and ancestral inbreeding in the grapevine cultivar Chardonnay.</title>
        <authorList>
            <person name="Roach M.J."/>
            <person name="Johnson D.L."/>
            <person name="Bohlmann J."/>
            <person name="van Vuuren H.J."/>
            <person name="Jones S.J."/>
            <person name="Pretorius I.S."/>
            <person name="Schmidt S.A."/>
            <person name="Borneman A.R."/>
        </authorList>
    </citation>
    <scope>NUCLEOTIDE SEQUENCE [LARGE SCALE GENOMIC DNA]</scope>
    <source>
        <strain evidence="5">cv. Chardonnay</strain>
        <tissue evidence="4">Leaf</tissue>
    </source>
</reference>
<feature type="domain" description="Reverse transcriptase Ty1/copia-type" evidence="2">
    <location>
        <begin position="296"/>
        <end position="423"/>
    </location>
</feature>
<gene>
    <name evidence="4" type="primary">POLX_205</name>
    <name evidence="4" type="ORF">CK203_114923</name>
</gene>
<protein>
    <submittedName>
        <fullName evidence="4">Retrovirus-related Pol polyprotein from transposon TNT 1-94</fullName>
    </submittedName>
</protein>
<dbReference type="InterPro" id="IPR054722">
    <property type="entry name" value="PolX-like_BBD"/>
</dbReference>
<feature type="domain" description="Retrovirus-related Pol polyprotein from transposon TNT 1-94-like beta-barrel" evidence="3">
    <location>
        <begin position="36"/>
        <end position="116"/>
    </location>
</feature>
<accession>A0A438CAB6</accession>
<dbReference type="Pfam" id="PF22936">
    <property type="entry name" value="Pol_BBD"/>
    <property type="match status" value="1"/>
</dbReference>
<dbReference type="EMBL" id="QGNW01002386">
    <property type="protein sequence ID" value="RVW20203.1"/>
    <property type="molecule type" value="Genomic_DNA"/>
</dbReference>
<feature type="region of interest" description="Disordered" evidence="1">
    <location>
        <begin position="417"/>
        <end position="445"/>
    </location>
</feature>
<dbReference type="Proteomes" id="UP000288805">
    <property type="component" value="Unassembled WGS sequence"/>
</dbReference>
<comment type="caution">
    <text evidence="4">The sequence shown here is derived from an EMBL/GenBank/DDBJ whole genome shotgun (WGS) entry which is preliminary data.</text>
</comment>
<evidence type="ECO:0000259" key="2">
    <source>
        <dbReference type="Pfam" id="PF07727"/>
    </source>
</evidence>
<dbReference type="InterPro" id="IPR013103">
    <property type="entry name" value="RVT_2"/>
</dbReference>